<comment type="caution">
    <text evidence="2">The sequence shown here is derived from an EMBL/GenBank/DDBJ whole genome shotgun (WGS) entry which is preliminary data.</text>
</comment>
<dbReference type="AlphaFoldDB" id="A0A444ZQJ0"/>
<feature type="domain" description="Aminotransferase-like plant mobile" evidence="1">
    <location>
        <begin position="1"/>
        <end position="66"/>
    </location>
</feature>
<evidence type="ECO:0000313" key="2">
    <source>
        <dbReference type="EMBL" id="RYR16456.1"/>
    </source>
</evidence>
<organism evidence="2 3">
    <name type="scientific">Arachis hypogaea</name>
    <name type="common">Peanut</name>
    <dbReference type="NCBI Taxonomy" id="3818"/>
    <lineage>
        <taxon>Eukaryota</taxon>
        <taxon>Viridiplantae</taxon>
        <taxon>Streptophyta</taxon>
        <taxon>Embryophyta</taxon>
        <taxon>Tracheophyta</taxon>
        <taxon>Spermatophyta</taxon>
        <taxon>Magnoliopsida</taxon>
        <taxon>eudicotyledons</taxon>
        <taxon>Gunneridae</taxon>
        <taxon>Pentapetalae</taxon>
        <taxon>rosids</taxon>
        <taxon>fabids</taxon>
        <taxon>Fabales</taxon>
        <taxon>Fabaceae</taxon>
        <taxon>Papilionoideae</taxon>
        <taxon>50 kb inversion clade</taxon>
        <taxon>dalbergioids sensu lato</taxon>
        <taxon>Dalbergieae</taxon>
        <taxon>Pterocarpus clade</taxon>
        <taxon>Arachis</taxon>
    </lineage>
</organism>
<proteinExistence type="predicted"/>
<dbReference type="Pfam" id="PF10536">
    <property type="entry name" value="PMD"/>
    <property type="match status" value="1"/>
</dbReference>
<dbReference type="PANTHER" id="PTHR46033:SF8">
    <property type="entry name" value="PROTEIN MAINTENANCE OF MERISTEMS-LIKE"/>
    <property type="match status" value="1"/>
</dbReference>
<dbReference type="InterPro" id="IPR044824">
    <property type="entry name" value="MAIN-like"/>
</dbReference>
<accession>A0A444ZQJ0</accession>
<reference evidence="2 3" key="1">
    <citation type="submission" date="2019-01" db="EMBL/GenBank/DDBJ databases">
        <title>Sequencing of cultivated peanut Arachis hypogaea provides insights into genome evolution and oil improvement.</title>
        <authorList>
            <person name="Chen X."/>
        </authorList>
    </citation>
    <scope>NUCLEOTIDE SEQUENCE [LARGE SCALE GENOMIC DNA]</scope>
    <source>
        <strain evidence="3">cv. Fuhuasheng</strain>
        <tissue evidence="2">Leaves</tissue>
    </source>
</reference>
<gene>
    <name evidence="2" type="ORF">Ahy_B04g073483</name>
</gene>
<dbReference type="EMBL" id="SDMP01000014">
    <property type="protein sequence ID" value="RYR16456.1"/>
    <property type="molecule type" value="Genomic_DNA"/>
</dbReference>
<name>A0A444ZQJ0_ARAHY</name>
<sequence length="166" mass="19056">MLLFSTILFGDKFGAAVHWKFLPLLRDFVSIGQYSWGSTCLTHLYRALCKASCFDCKKIDGALTLLLAGVSHQERSLDKAHGEVLTGLKNLDGTTATTHSFWVMQRTNRYNHVPTELPMSPQHPLEIYVYWYRSKYDNYLNLLDLVVQENDEGNPVRDDDNQEQEP</sequence>
<dbReference type="PANTHER" id="PTHR46033">
    <property type="entry name" value="PROTEIN MAIN-LIKE 2"/>
    <property type="match status" value="1"/>
</dbReference>
<dbReference type="GO" id="GO:0010073">
    <property type="term" value="P:meristem maintenance"/>
    <property type="evidence" value="ECO:0007669"/>
    <property type="project" value="InterPro"/>
</dbReference>
<evidence type="ECO:0000259" key="1">
    <source>
        <dbReference type="Pfam" id="PF10536"/>
    </source>
</evidence>
<evidence type="ECO:0000313" key="3">
    <source>
        <dbReference type="Proteomes" id="UP000289738"/>
    </source>
</evidence>
<protein>
    <recommendedName>
        <fullName evidence="1">Aminotransferase-like plant mobile domain-containing protein</fullName>
    </recommendedName>
</protein>
<dbReference type="Proteomes" id="UP000289738">
    <property type="component" value="Chromosome B04"/>
</dbReference>
<keyword evidence="3" id="KW-1185">Reference proteome</keyword>
<dbReference type="InterPro" id="IPR019557">
    <property type="entry name" value="AminoTfrase-like_pln_mobile"/>
</dbReference>